<comment type="caution">
    <text evidence="2">The sequence shown here is derived from an EMBL/GenBank/DDBJ whole genome shotgun (WGS) entry which is preliminary data.</text>
</comment>
<sequence>MQASSTVYQLKNRLERTRYYMGGYWVFLATAADTGGRFSLIEANLRQGMEPPAHVHTYEDESFQLLEGEIEFIADGKPYLLKAGEFLHLPIGVHHTFKVLSPTAVVLIHLVPAGLEAMFLELSQPATELDYPPAPAGPPPAEWLARVAQLQQKFGIRHMDNRQIKAQ</sequence>
<evidence type="ECO:0000313" key="3">
    <source>
        <dbReference type="Proteomes" id="UP000566071"/>
    </source>
</evidence>
<dbReference type="PANTHER" id="PTHR36440">
    <property type="entry name" value="PUTATIVE (AFU_ORTHOLOGUE AFUA_8G07350)-RELATED"/>
    <property type="match status" value="1"/>
</dbReference>
<dbReference type="InterPro" id="IPR011051">
    <property type="entry name" value="RmlC_Cupin_sf"/>
</dbReference>
<dbReference type="InterPro" id="IPR013096">
    <property type="entry name" value="Cupin_2"/>
</dbReference>
<organism evidence="2 3">
    <name type="scientific">Mucilaginibacter humi</name>
    <dbReference type="NCBI Taxonomy" id="2732510"/>
    <lineage>
        <taxon>Bacteria</taxon>
        <taxon>Pseudomonadati</taxon>
        <taxon>Bacteroidota</taxon>
        <taxon>Sphingobacteriia</taxon>
        <taxon>Sphingobacteriales</taxon>
        <taxon>Sphingobacteriaceae</taxon>
        <taxon>Mucilaginibacter</taxon>
    </lineage>
</organism>
<dbReference type="SUPFAM" id="SSF51182">
    <property type="entry name" value="RmlC-like cupins"/>
    <property type="match status" value="1"/>
</dbReference>
<dbReference type="InterPro" id="IPR053146">
    <property type="entry name" value="QDO-like"/>
</dbReference>
<evidence type="ECO:0000259" key="1">
    <source>
        <dbReference type="Pfam" id="PF07883"/>
    </source>
</evidence>
<dbReference type="Gene3D" id="2.60.120.10">
    <property type="entry name" value="Jelly Rolls"/>
    <property type="match status" value="1"/>
</dbReference>
<reference evidence="2 3" key="1">
    <citation type="submission" date="2020-05" db="EMBL/GenBank/DDBJ databases">
        <authorList>
            <person name="Khan S.A."/>
            <person name="Jeon C.O."/>
            <person name="Chun B.H."/>
        </authorList>
    </citation>
    <scope>NUCLEOTIDE SEQUENCE [LARGE SCALE GENOMIC DNA]</scope>
    <source>
        <strain evidence="2 3">S1162</strain>
    </source>
</reference>
<dbReference type="Pfam" id="PF07883">
    <property type="entry name" value="Cupin_2"/>
    <property type="match status" value="1"/>
</dbReference>
<feature type="domain" description="Cupin type-2" evidence="1">
    <location>
        <begin position="47"/>
        <end position="109"/>
    </location>
</feature>
<dbReference type="InterPro" id="IPR014710">
    <property type="entry name" value="RmlC-like_jellyroll"/>
</dbReference>
<protein>
    <submittedName>
        <fullName evidence="2">Cupin domain-containing protein</fullName>
    </submittedName>
</protein>
<dbReference type="RefSeq" id="WP_175269102.1">
    <property type="nucleotide sequence ID" value="NZ_JABFCR010000009.1"/>
</dbReference>
<dbReference type="PANTHER" id="PTHR36440:SF1">
    <property type="entry name" value="PUTATIVE (AFU_ORTHOLOGUE AFUA_8G07350)-RELATED"/>
    <property type="match status" value="1"/>
</dbReference>
<evidence type="ECO:0000313" key="2">
    <source>
        <dbReference type="EMBL" id="NNU33405.1"/>
    </source>
</evidence>
<proteinExistence type="predicted"/>
<dbReference type="Proteomes" id="UP000566071">
    <property type="component" value="Unassembled WGS sequence"/>
</dbReference>
<dbReference type="EMBL" id="JABFCR010000009">
    <property type="protein sequence ID" value="NNU33405.1"/>
    <property type="molecule type" value="Genomic_DNA"/>
</dbReference>
<name>A0ABX1W537_9SPHI</name>
<keyword evidence="3" id="KW-1185">Reference proteome</keyword>
<accession>A0ABX1W537</accession>
<gene>
    <name evidence="2" type="ORF">HK413_03170</name>
</gene>